<dbReference type="Proteomes" id="UP000019112">
    <property type="component" value="Unassembled WGS sequence"/>
</dbReference>
<dbReference type="GO" id="GO:0003951">
    <property type="term" value="F:NAD+ kinase activity"/>
    <property type="evidence" value="ECO:0007669"/>
    <property type="project" value="InterPro"/>
</dbReference>
<dbReference type="OrthoDB" id="9774737at2"/>
<dbReference type="EMBL" id="AWTR02000085">
    <property type="protein sequence ID" value="ETZ06738.1"/>
    <property type="molecule type" value="Genomic_DNA"/>
</dbReference>
<sequence length="240" mass="27358">MHKSSSQEIHFLARPDLEAHLKHYIQYWGQCPLEYCKVITVLGGDGFMLSALSQYWTFGKPFYGLKFGNVGHLMNEEPLIENLELLVENATPFYYLPLSVEIENLSFLAFNDVCLYRQRYQALKFKITIDTVTMPSLLTGDGILCSSILGKSAYYASSDGIPFDIPHTLGVRPLNCSSLTNWKGTTLFPSQTLIVELFQPETRPVILGWDGKDQVLEPNYKIIKIRTKQNKHITLLKNLF</sequence>
<keyword evidence="2" id="KW-1185">Reference proteome</keyword>
<dbReference type="InterPro" id="IPR017437">
    <property type="entry name" value="ATP-NAD_kinase_PpnK-typ_C"/>
</dbReference>
<dbReference type="STRING" id="1399147.P618_201029"/>
<dbReference type="InterPro" id="IPR017438">
    <property type="entry name" value="ATP-NAD_kinase_N"/>
</dbReference>
<dbReference type="Gene3D" id="3.40.50.10330">
    <property type="entry name" value="Probable inorganic polyphosphate/atp-NAD kinase, domain 1"/>
    <property type="match status" value="1"/>
</dbReference>
<dbReference type="eggNOG" id="COG0061">
    <property type="taxonomic scope" value="Bacteria"/>
</dbReference>
<keyword evidence="1" id="KW-0418">Kinase</keyword>
<dbReference type="InterPro" id="IPR016064">
    <property type="entry name" value="NAD/diacylglycerol_kinase_sf"/>
</dbReference>
<gene>
    <name evidence="1" type="ORF">P618_201029</name>
</gene>
<dbReference type="RefSeq" id="WP_021826768.1">
    <property type="nucleotide sequence ID" value="NZ_AWTR02000085.1"/>
</dbReference>
<dbReference type="GO" id="GO:0019674">
    <property type="term" value="P:NAD+ metabolic process"/>
    <property type="evidence" value="ECO:0007669"/>
    <property type="project" value="InterPro"/>
</dbReference>
<evidence type="ECO:0000313" key="2">
    <source>
        <dbReference type="Proteomes" id="UP000019112"/>
    </source>
</evidence>
<evidence type="ECO:0000313" key="1">
    <source>
        <dbReference type="EMBL" id="ETZ06738.1"/>
    </source>
</evidence>
<protein>
    <submittedName>
        <fullName evidence="1">Inorganic polyphosphate/ATP-NAD kinase</fullName>
    </submittedName>
</protein>
<name>W6TD08_HOLOB</name>
<dbReference type="Gene3D" id="2.60.200.30">
    <property type="entry name" value="Probable inorganic polyphosphate/atp-NAD kinase, domain 2"/>
    <property type="match status" value="1"/>
</dbReference>
<comment type="caution">
    <text evidence="1">The sequence shown here is derived from an EMBL/GenBank/DDBJ whole genome shotgun (WGS) entry which is preliminary data.</text>
</comment>
<reference evidence="1 2" key="1">
    <citation type="journal article" date="2014" name="FEMS Microbiol. Lett.">
        <title>Draft genome sequences of three Holospora species (Holospora obtusa, Holospora undulata, and Holospora elegans), endonuclear symbiotic bacteria of the ciliate Paramecium caudatum.</title>
        <authorList>
            <person name="Dohra H."/>
            <person name="Tanaka K."/>
            <person name="Suzuki T."/>
            <person name="Fujishima M."/>
            <person name="Suzuki H."/>
        </authorList>
    </citation>
    <scope>NUCLEOTIDE SEQUENCE [LARGE SCALE GENOMIC DNA]</scope>
    <source>
        <strain evidence="1 2">F1</strain>
    </source>
</reference>
<dbReference type="SUPFAM" id="SSF111331">
    <property type="entry name" value="NAD kinase/diacylglycerol kinase-like"/>
    <property type="match status" value="1"/>
</dbReference>
<organism evidence="1 2">
    <name type="scientific">Holospora obtusa F1</name>
    <dbReference type="NCBI Taxonomy" id="1399147"/>
    <lineage>
        <taxon>Bacteria</taxon>
        <taxon>Pseudomonadati</taxon>
        <taxon>Pseudomonadota</taxon>
        <taxon>Alphaproteobacteria</taxon>
        <taxon>Holosporales</taxon>
        <taxon>Holosporaceae</taxon>
        <taxon>Holospora</taxon>
    </lineage>
</organism>
<dbReference type="AlphaFoldDB" id="W6TD08"/>
<proteinExistence type="predicted"/>
<keyword evidence="1" id="KW-0808">Transferase</keyword>
<accession>W6TD08</accession>